<organism evidence="1 2">
    <name type="scientific">Austropuccinia psidii MF-1</name>
    <dbReference type="NCBI Taxonomy" id="1389203"/>
    <lineage>
        <taxon>Eukaryota</taxon>
        <taxon>Fungi</taxon>
        <taxon>Dikarya</taxon>
        <taxon>Basidiomycota</taxon>
        <taxon>Pucciniomycotina</taxon>
        <taxon>Pucciniomycetes</taxon>
        <taxon>Pucciniales</taxon>
        <taxon>Sphaerophragmiaceae</taxon>
        <taxon>Austropuccinia</taxon>
    </lineage>
</organism>
<dbReference type="EMBL" id="AVOT02031929">
    <property type="protein sequence ID" value="MBW0525589.1"/>
    <property type="molecule type" value="Genomic_DNA"/>
</dbReference>
<dbReference type="Proteomes" id="UP000765509">
    <property type="component" value="Unassembled WGS sequence"/>
</dbReference>
<gene>
    <name evidence="1" type="ORF">O181_065304</name>
</gene>
<accession>A0A9Q3ER67</accession>
<keyword evidence="2" id="KW-1185">Reference proteome</keyword>
<proteinExistence type="predicted"/>
<dbReference type="AlphaFoldDB" id="A0A9Q3ER67"/>
<protein>
    <submittedName>
        <fullName evidence="1">Uncharacterized protein</fullName>
    </submittedName>
</protein>
<evidence type="ECO:0000313" key="1">
    <source>
        <dbReference type="EMBL" id="MBW0525589.1"/>
    </source>
</evidence>
<reference evidence="1" key="1">
    <citation type="submission" date="2021-03" db="EMBL/GenBank/DDBJ databases">
        <title>Draft genome sequence of rust myrtle Austropuccinia psidii MF-1, a brazilian biotype.</title>
        <authorList>
            <person name="Quecine M.C."/>
            <person name="Pachon D.M.R."/>
            <person name="Bonatelli M.L."/>
            <person name="Correr F.H."/>
            <person name="Franceschini L.M."/>
            <person name="Leite T.F."/>
            <person name="Margarido G.R.A."/>
            <person name="Almeida C.A."/>
            <person name="Ferrarezi J.A."/>
            <person name="Labate C.A."/>
        </authorList>
    </citation>
    <scope>NUCLEOTIDE SEQUENCE</scope>
    <source>
        <strain evidence="1">MF-1</strain>
    </source>
</reference>
<sequence>MEELEADGILLKEDQFPWEGYTNWQPLRNKNCNLELYKISEEDHQCSAQHVNWLKELKKEPNEKEYGERILPNNQVISTEKMSEITRNEYSINPRLKGTTKISIQAKEHEHKITHHYGHSPNYKKYLERENKNERRNLVKGISQISFEKRRRGAKPYDRIAPNQKLSSNSPLHLAHRYQASIQNKKFLQHKKEENDFVSTQKGQNGSLKYQIEGKFTYIKTRSQEKSSFDTFKSQ</sequence>
<name>A0A9Q3ER67_9BASI</name>
<evidence type="ECO:0000313" key="2">
    <source>
        <dbReference type="Proteomes" id="UP000765509"/>
    </source>
</evidence>
<comment type="caution">
    <text evidence="1">The sequence shown here is derived from an EMBL/GenBank/DDBJ whole genome shotgun (WGS) entry which is preliminary data.</text>
</comment>